<comment type="function">
    <text evidence="12">Specifically methylates position 2 of adenine 2503 in 23S rRNA and position 2 of adenine 37 in tRNAs.</text>
</comment>
<keyword evidence="8 12" id="KW-0819">tRNA processing</keyword>
<dbReference type="GO" id="GO:0002935">
    <property type="term" value="F:tRNA (adenine(37)-C2)-methyltransferase activity"/>
    <property type="evidence" value="ECO:0007669"/>
    <property type="project" value="UniProtKB-UniRule"/>
</dbReference>
<feature type="binding site" evidence="12">
    <location>
        <begin position="161"/>
        <end position="162"/>
    </location>
    <ligand>
        <name>S-adenosyl-L-methionine</name>
        <dbReference type="ChEBI" id="CHEBI:59789"/>
    </ligand>
</feature>
<dbReference type="InterPro" id="IPR013785">
    <property type="entry name" value="Aldolase_TIM"/>
</dbReference>
<accession>A0AAE3D7Q1</accession>
<keyword evidence="10 12" id="KW-0408">Iron</keyword>
<dbReference type="GO" id="GO:0030488">
    <property type="term" value="P:tRNA methylation"/>
    <property type="evidence" value="ECO:0007669"/>
    <property type="project" value="UniProtKB-UniRule"/>
</dbReference>
<dbReference type="GO" id="GO:0070040">
    <property type="term" value="F:rRNA (adenine(2503)-C2-)-methyltransferase activity"/>
    <property type="evidence" value="ECO:0007669"/>
    <property type="project" value="UniProtKB-UniRule"/>
</dbReference>
<evidence type="ECO:0000256" key="5">
    <source>
        <dbReference type="ARBA" id="ARBA00022603"/>
    </source>
</evidence>
<dbReference type="SUPFAM" id="SSF102114">
    <property type="entry name" value="Radical SAM enzymes"/>
    <property type="match status" value="1"/>
</dbReference>
<evidence type="ECO:0000256" key="4">
    <source>
        <dbReference type="ARBA" id="ARBA00022552"/>
    </source>
</evidence>
<feature type="active site" description="Proton acceptor" evidence="12">
    <location>
        <position position="94"/>
    </location>
</feature>
<dbReference type="GO" id="GO:0051539">
    <property type="term" value="F:4 iron, 4 sulfur cluster binding"/>
    <property type="evidence" value="ECO:0007669"/>
    <property type="project" value="UniProtKB-UniRule"/>
</dbReference>
<keyword evidence="13" id="KW-0175">Coiled coil</keyword>
<dbReference type="Proteomes" id="UP001197795">
    <property type="component" value="Unassembled WGS sequence"/>
</dbReference>
<dbReference type="FunFam" id="3.20.20.70:FF:000014">
    <property type="entry name" value="Probable dual-specificity RNA methyltransferase RlmN"/>
    <property type="match status" value="1"/>
</dbReference>
<sequence>MDTKKDIKSLNLEELKTELESMGEKAFRAKQMYEWMHVKLVRSFDEMTNLSAKFREQCKEKYEYTCVNPVRIQESKIDGTKKFLFELSDGNVVESVWMQYKHGNSVCISSQVGCRMGCKFCASTLDGLERNLTPSEMLDQIYAITRLTGERVSNVVVMGTGEPMDNYNNILKFLHLLTDENGLNISQRNVTVSTCGIVPRMRQLADEKLQITLALSLHATTDEKRRKLMPIANRYSIKELMEVCQYYFKQTGRRITFEYSLVGGVNDTEEDARELIALAKPLCCHINLIPVNPIKERDYVQSDTKHIQAFKNKLESKMIHVTIRREMGRDIDGACGQLRRRHTQEAKNPGELSQEEV</sequence>
<comment type="caution">
    <text evidence="15">The sequence shown here is derived from an EMBL/GenBank/DDBJ whole genome shotgun (WGS) entry which is preliminary data.</text>
</comment>
<keyword evidence="16" id="KW-1185">Reference proteome</keyword>
<dbReference type="NCBIfam" id="TIGR00048">
    <property type="entry name" value="rRNA_mod_RlmN"/>
    <property type="match status" value="1"/>
</dbReference>
<dbReference type="PIRSF" id="PIRSF006004">
    <property type="entry name" value="CHP00048"/>
    <property type="match status" value="1"/>
</dbReference>
<dbReference type="InterPro" id="IPR058240">
    <property type="entry name" value="rSAM_sf"/>
</dbReference>
<evidence type="ECO:0000256" key="7">
    <source>
        <dbReference type="ARBA" id="ARBA00022691"/>
    </source>
</evidence>
<reference evidence="15 16" key="1">
    <citation type="submission" date="2021-10" db="EMBL/GenBank/DDBJ databases">
        <title>Anaerobic single-cell dispensing facilitates the cultivation of human gut bacteria.</title>
        <authorList>
            <person name="Afrizal A."/>
        </authorList>
    </citation>
    <scope>NUCLEOTIDE SEQUENCE [LARGE SCALE GENOMIC DNA]</scope>
    <source>
        <strain evidence="15 16">CLA-AA-H273</strain>
    </source>
</reference>
<evidence type="ECO:0000256" key="11">
    <source>
        <dbReference type="ARBA" id="ARBA00023014"/>
    </source>
</evidence>
<feature type="binding site" evidence="12">
    <location>
        <position position="118"/>
    </location>
    <ligand>
        <name>[4Fe-4S] cluster</name>
        <dbReference type="ChEBI" id="CHEBI:49883"/>
        <note>4Fe-4S-S-AdoMet</note>
    </ligand>
</feature>
<evidence type="ECO:0000256" key="13">
    <source>
        <dbReference type="SAM" id="Coils"/>
    </source>
</evidence>
<keyword evidence="3 12" id="KW-0963">Cytoplasm</keyword>
<feature type="binding site" evidence="12">
    <location>
        <position position="292"/>
    </location>
    <ligand>
        <name>S-adenosyl-L-methionine</name>
        <dbReference type="ChEBI" id="CHEBI:59789"/>
    </ligand>
</feature>
<evidence type="ECO:0000313" key="16">
    <source>
        <dbReference type="Proteomes" id="UP001197795"/>
    </source>
</evidence>
<comment type="similarity">
    <text evidence="12">Belongs to the radical SAM superfamily. RlmN family.</text>
</comment>
<comment type="subcellular location">
    <subcellularLocation>
        <location evidence="1 12">Cytoplasm</location>
    </subcellularLocation>
</comment>
<dbReference type="AlphaFoldDB" id="A0AAE3D7Q1"/>
<keyword evidence="6 12" id="KW-0808">Transferase</keyword>
<organism evidence="15 16">
    <name type="scientific">Waltera acetigignens</name>
    <dbReference type="NCBI Taxonomy" id="2981769"/>
    <lineage>
        <taxon>Bacteria</taxon>
        <taxon>Bacillati</taxon>
        <taxon>Bacillota</taxon>
        <taxon>Clostridia</taxon>
        <taxon>Lachnospirales</taxon>
        <taxon>Lachnospiraceae</taxon>
        <taxon>Waltera</taxon>
    </lineage>
</organism>
<dbReference type="CDD" id="cd01335">
    <property type="entry name" value="Radical_SAM"/>
    <property type="match status" value="1"/>
</dbReference>
<evidence type="ECO:0000256" key="3">
    <source>
        <dbReference type="ARBA" id="ARBA00022490"/>
    </source>
</evidence>
<dbReference type="Pfam" id="PF04055">
    <property type="entry name" value="Radical_SAM"/>
    <property type="match status" value="1"/>
</dbReference>
<keyword evidence="5 12" id="KW-0489">Methyltransferase</keyword>
<evidence type="ECO:0000256" key="10">
    <source>
        <dbReference type="ARBA" id="ARBA00023004"/>
    </source>
</evidence>
<evidence type="ECO:0000256" key="9">
    <source>
        <dbReference type="ARBA" id="ARBA00022723"/>
    </source>
</evidence>
<dbReference type="HAMAP" id="MF_01849">
    <property type="entry name" value="RNA_methyltr_RlmN"/>
    <property type="match status" value="1"/>
</dbReference>
<dbReference type="GO" id="GO:0000049">
    <property type="term" value="F:tRNA binding"/>
    <property type="evidence" value="ECO:0007669"/>
    <property type="project" value="UniProtKB-UniRule"/>
</dbReference>
<dbReference type="GO" id="GO:0070475">
    <property type="term" value="P:rRNA base methylation"/>
    <property type="evidence" value="ECO:0007669"/>
    <property type="project" value="UniProtKB-UniRule"/>
</dbReference>
<dbReference type="InterPro" id="IPR048641">
    <property type="entry name" value="RlmN_N"/>
</dbReference>
<evidence type="ECO:0000256" key="12">
    <source>
        <dbReference type="HAMAP-Rule" id="MF_01849"/>
    </source>
</evidence>
<gene>
    <name evidence="12 15" type="primary">rlmN</name>
    <name evidence="15" type="ORF">LKD75_02645</name>
</gene>
<protein>
    <recommendedName>
        <fullName evidence="12">Probable dual-specificity RNA methyltransferase RlmN</fullName>
        <ecNumber evidence="12">2.1.1.192</ecNumber>
    </recommendedName>
    <alternativeName>
        <fullName evidence="12">23S rRNA (adenine(2503)-C(2))-methyltransferase</fullName>
    </alternativeName>
    <alternativeName>
        <fullName evidence="12">23S rRNA m2A2503 methyltransferase</fullName>
    </alternativeName>
    <alternativeName>
        <fullName evidence="12">Ribosomal RNA large subunit methyltransferase N</fullName>
    </alternativeName>
    <alternativeName>
        <fullName evidence="12">tRNA (adenine(37)-C(2))-methyltransferase</fullName>
    </alternativeName>
    <alternativeName>
        <fullName evidence="12">tRNA m2A37 methyltransferase</fullName>
    </alternativeName>
</protein>
<proteinExistence type="inferred from homology"/>
<dbReference type="InterPro" id="IPR027492">
    <property type="entry name" value="RNA_MTrfase_RlmN"/>
</dbReference>
<evidence type="ECO:0000256" key="1">
    <source>
        <dbReference type="ARBA" id="ARBA00004496"/>
    </source>
</evidence>
<feature type="coiled-coil region" evidence="13">
    <location>
        <begin position="5"/>
        <end position="32"/>
    </location>
</feature>
<dbReference type="SFLD" id="SFLDG01062">
    <property type="entry name" value="methyltransferase_(Class_A)"/>
    <property type="match status" value="1"/>
</dbReference>
<evidence type="ECO:0000256" key="8">
    <source>
        <dbReference type="ARBA" id="ARBA00022694"/>
    </source>
</evidence>
<dbReference type="InterPro" id="IPR040072">
    <property type="entry name" value="Methyltransferase_A"/>
</dbReference>
<feature type="binding site" evidence="12">
    <location>
        <position position="193"/>
    </location>
    <ligand>
        <name>S-adenosyl-L-methionine</name>
        <dbReference type="ChEBI" id="CHEBI:59789"/>
    </ligand>
</feature>
<keyword evidence="4 12" id="KW-0698">rRNA processing</keyword>
<dbReference type="PANTHER" id="PTHR30544">
    <property type="entry name" value="23S RRNA METHYLTRANSFERASE"/>
    <property type="match status" value="1"/>
</dbReference>
<dbReference type="EMBL" id="JAJEPV010000004">
    <property type="protein sequence ID" value="MCC2118499.1"/>
    <property type="molecule type" value="Genomic_DNA"/>
</dbReference>
<comment type="catalytic activity">
    <reaction evidence="12">
        <text>adenosine(37) in tRNA + 2 reduced [2Fe-2S]-[ferredoxin] + 2 S-adenosyl-L-methionine = 2-methyladenosine(37) in tRNA + 5'-deoxyadenosine + L-methionine + 2 oxidized [2Fe-2S]-[ferredoxin] + S-adenosyl-L-homocysteine</text>
        <dbReference type="Rhea" id="RHEA:43332"/>
        <dbReference type="Rhea" id="RHEA-COMP:10000"/>
        <dbReference type="Rhea" id="RHEA-COMP:10001"/>
        <dbReference type="Rhea" id="RHEA-COMP:10162"/>
        <dbReference type="Rhea" id="RHEA-COMP:10485"/>
        <dbReference type="ChEBI" id="CHEBI:17319"/>
        <dbReference type="ChEBI" id="CHEBI:33737"/>
        <dbReference type="ChEBI" id="CHEBI:33738"/>
        <dbReference type="ChEBI" id="CHEBI:57844"/>
        <dbReference type="ChEBI" id="CHEBI:57856"/>
        <dbReference type="ChEBI" id="CHEBI:59789"/>
        <dbReference type="ChEBI" id="CHEBI:74411"/>
        <dbReference type="ChEBI" id="CHEBI:74497"/>
        <dbReference type="EC" id="2.1.1.192"/>
    </reaction>
</comment>
<dbReference type="InterPro" id="IPR004383">
    <property type="entry name" value="rRNA_lsu_MTrfase_RlmN/Cfr"/>
</dbReference>
<comment type="miscellaneous">
    <text evidence="12">Reaction proceeds by a ping-pong mechanism involving intermediate methylation of a conserved cysteine residue.</text>
</comment>
<dbReference type="SFLD" id="SFLDF00275">
    <property type="entry name" value="adenosine_C2_methyltransferase"/>
    <property type="match status" value="1"/>
</dbReference>
<dbReference type="RefSeq" id="WP_022312559.1">
    <property type="nucleotide sequence ID" value="NZ_JAJEPV010000004.1"/>
</dbReference>
<evidence type="ECO:0000256" key="6">
    <source>
        <dbReference type="ARBA" id="ARBA00022679"/>
    </source>
</evidence>
<feature type="binding site" evidence="12">
    <location>
        <position position="121"/>
    </location>
    <ligand>
        <name>[4Fe-4S] cluster</name>
        <dbReference type="ChEBI" id="CHEBI:49883"/>
        <note>4Fe-4S-S-AdoMet</note>
    </ligand>
</feature>
<dbReference type="InterPro" id="IPR007197">
    <property type="entry name" value="rSAM"/>
</dbReference>
<dbReference type="Pfam" id="PF21016">
    <property type="entry name" value="RlmN_N"/>
    <property type="match status" value="1"/>
</dbReference>
<evidence type="ECO:0000259" key="14">
    <source>
        <dbReference type="PROSITE" id="PS51918"/>
    </source>
</evidence>
<keyword evidence="9 12" id="KW-0479">Metal-binding</keyword>
<evidence type="ECO:0000256" key="2">
    <source>
        <dbReference type="ARBA" id="ARBA00022485"/>
    </source>
</evidence>
<dbReference type="GO" id="GO:0019843">
    <property type="term" value="F:rRNA binding"/>
    <property type="evidence" value="ECO:0007669"/>
    <property type="project" value="UniProtKB-UniRule"/>
</dbReference>
<dbReference type="Gene3D" id="1.10.150.530">
    <property type="match status" value="1"/>
</dbReference>
<dbReference type="GO" id="GO:0005737">
    <property type="term" value="C:cytoplasm"/>
    <property type="evidence" value="ECO:0007669"/>
    <property type="project" value="UniProtKB-SubCell"/>
</dbReference>
<evidence type="ECO:0000313" key="15">
    <source>
        <dbReference type="EMBL" id="MCC2118499.1"/>
    </source>
</evidence>
<comment type="catalytic activity">
    <reaction evidence="12">
        <text>adenosine(2503) in 23S rRNA + 2 reduced [2Fe-2S]-[ferredoxin] + 2 S-adenosyl-L-methionine = 2-methyladenosine(2503) in 23S rRNA + 5'-deoxyadenosine + L-methionine + 2 oxidized [2Fe-2S]-[ferredoxin] + S-adenosyl-L-homocysteine</text>
        <dbReference type="Rhea" id="RHEA:42916"/>
        <dbReference type="Rhea" id="RHEA-COMP:10000"/>
        <dbReference type="Rhea" id="RHEA-COMP:10001"/>
        <dbReference type="Rhea" id="RHEA-COMP:10152"/>
        <dbReference type="Rhea" id="RHEA-COMP:10282"/>
        <dbReference type="ChEBI" id="CHEBI:17319"/>
        <dbReference type="ChEBI" id="CHEBI:33737"/>
        <dbReference type="ChEBI" id="CHEBI:33738"/>
        <dbReference type="ChEBI" id="CHEBI:57844"/>
        <dbReference type="ChEBI" id="CHEBI:57856"/>
        <dbReference type="ChEBI" id="CHEBI:59789"/>
        <dbReference type="ChEBI" id="CHEBI:74411"/>
        <dbReference type="ChEBI" id="CHEBI:74497"/>
        <dbReference type="EC" id="2.1.1.192"/>
    </reaction>
</comment>
<feature type="binding site" evidence="12">
    <location>
        <begin position="216"/>
        <end position="218"/>
    </location>
    <ligand>
        <name>S-adenosyl-L-methionine</name>
        <dbReference type="ChEBI" id="CHEBI:59789"/>
    </ligand>
</feature>
<keyword evidence="7 12" id="KW-0949">S-adenosyl-L-methionine</keyword>
<keyword evidence="11 12" id="KW-0411">Iron-sulfur</keyword>
<dbReference type="SFLD" id="SFLDS00029">
    <property type="entry name" value="Radical_SAM"/>
    <property type="match status" value="1"/>
</dbReference>
<feature type="active site" description="S-methylcysteine intermediate" evidence="12">
    <location>
        <position position="335"/>
    </location>
</feature>
<feature type="domain" description="Radical SAM core" evidence="14">
    <location>
        <begin position="100"/>
        <end position="330"/>
    </location>
</feature>
<keyword evidence="2 12" id="KW-0004">4Fe-4S</keyword>
<dbReference type="PROSITE" id="PS51918">
    <property type="entry name" value="RADICAL_SAM"/>
    <property type="match status" value="1"/>
</dbReference>
<name>A0AAE3D7Q1_9FIRM</name>
<comment type="cofactor">
    <cofactor evidence="12">
        <name>[4Fe-4S] cluster</name>
        <dbReference type="ChEBI" id="CHEBI:49883"/>
    </cofactor>
    <text evidence="12">Binds 1 [4Fe-4S] cluster. The cluster is coordinated with 3 cysteines and an exchangeable S-adenosyl-L-methionine.</text>
</comment>
<dbReference type="PANTHER" id="PTHR30544:SF5">
    <property type="entry name" value="RADICAL SAM CORE DOMAIN-CONTAINING PROTEIN"/>
    <property type="match status" value="1"/>
</dbReference>
<feature type="binding site" evidence="12">
    <location>
        <position position="114"/>
    </location>
    <ligand>
        <name>[4Fe-4S] cluster</name>
        <dbReference type="ChEBI" id="CHEBI:49883"/>
        <note>4Fe-4S-S-AdoMet</note>
    </ligand>
</feature>
<dbReference type="EC" id="2.1.1.192" evidence="12"/>
<dbReference type="GO" id="GO:0046872">
    <property type="term" value="F:metal ion binding"/>
    <property type="evidence" value="ECO:0007669"/>
    <property type="project" value="UniProtKB-KW"/>
</dbReference>
<keyword evidence="12" id="KW-1015">Disulfide bond</keyword>
<dbReference type="Gene3D" id="3.20.20.70">
    <property type="entry name" value="Aldolase class I"/>
    <property type="match status" value="1"/>
</dbReference>
<comment type="caution">
    <text evidence="12">Lacks conserved residue(s) required for the propagation of feature annotation.</text>
</comment>